<dbReference type="EMBL" id="WNTK01000012">
    <property type="protein sequence ID" value="KAG9474883.1"/>
    <property type="molecule type" value="Genomic_DNA"/>
</dbReference>
<evidence type="ECO:0000313" key="1">
    <source>
        <dbReference type="EMBL" id="KAG9474883.1"/>
    </source>
</evidence>
<gene>
    <name evidence="1" type="ORF">GDO78_003381</name>
</gene>
<organism evidence="1 2">
    <name type="scientific">Eleutherodactylus coqui</name>
    <name type="common">Puerto Rican coqui</name>
    <dbReference type="NCBI Taxonomy" id="57060"/>
    <lineage>
        <taxon>Eukaryota</taxon>
        <taxon>Metazoa</taxon>
        <taxon>Chordata</taxon>
        <taxon>Craniata</taxon>
        <taxon>Vertebrata</taxon>
        <taxon>Euteleostomi</taxon>
        <taxon>Amphibia</taxon>
        <taxon>Batrachia</taxon>
        <taxon>Anura</taxon>
        <taxon>Neobatrachia</taxon>
        <taxon>Hyloidea</taxon>
        <taxon>Eleutherodactylidae</taxon>
        <taxon>Eleutherodactylinae</taxon>
        <taxon>Eleutherodactylus</taxon>
        <taxon>Eleutherodactylus</taxon>
    </lineage>
</organism>
<accession>A0A8J6ETI9</accession>
<protein>
    <submittedName>
        <fullName evidence="1">Uncharacterized protein</fullName>
    </submittedName>
</protein>
<dbReference type="AlphaFoldDB" id="A0A8J6ETI9"/>
<proteinExistence type="predicted"/>
<comment type="caution">
    <text evidence="1">The sequence shown here is derived from an EMBL/GenBank/DDBJ whole genome shotgun (WGS) entry which is preliminary data.</text>
</comment>
<dbReference type="Proteomes" id="UP000770717">
    <property type="component" value="Unassembled WGS sequence"/>
</dbReference>
<evidence type="ECO:0000313" key="2">
    <source>
        <dbReference type="Proteomes" id="UP000770717"/>
    </source>
</evidence>
<name>A0A8J6ETI9_ELECQ</name>
<sequence>MKAWESLHCFLALPFIIKFHRYIDFCVITLWASAERGADMNEYKCCKVLRNKPCIIIIWSYDTLYRLF</sequence>
<keyword evidence="2" id="KW-1185">Reference proteome</keyword>
<reference evidence="1" key="1">
    <citation type="thesis" date="2020" institute="ProQuest LLC" country="789 East Eisenhower Parkway, Ann Arbor, MI, USA">
        <title>Comparative Genomics and Chromosome Evolution.</title>
        <authorList>
            <person name="Mudd A.B."/>
        </authorList>
    </citation>
    <scope>NUCLEOTIDE SEQUENCE</scope>
    <source>
        <strain evidence="1">HN-11 Male</strain>
        <tissue evidence="1">Kidney and liver</tissue>
    </source>
</reference>